<sequence>MKAKSFVRYVEQFGFSCIEKQHVKGLKIFITLWGTVFAVLFSITAYNWSAGYVSWTWITLDMLVVVAFSGCAWQRYQLKRYIDSYRQKHPEVTIAG</sequence>
<evidence type="ECO:0000313" key="2">
    <source>
        <dbReference type="EMBL" id="MCM2678227.1"/>
    </source>
</evidence>
<gene>
    <name evidence="2" type="ORF">NAF29_00910</name>
</gene>
<dbReference type="EMBL" id="JAMQGP010000001">
    <property type="protein sequence ID" value="MCM2678227.1"/>
    <property type="molecule type" value="Genomic_DNA"/>
</dbReference>
<feature type="transmembrane region" description="Helical" evidence="1">
    <location>
        <begin position="28"/>
        <end position="48"/>
    </location>
</feature>
<evidence type="ECO:0000256" key="1">
    <source>
        <dbReference type="SAM" id="Phobius"/>
    </source>
</evidence>
<evidence type="ECO:0000313" key="3">
    <source>
        <dbReference type="Proteomes" id="UP001165393"/>
    </source>
</evidence>
<comment type="caution">
    <text evidence="2">The sequence shown here is derived from an EMBL/GenBank/DDBJ whole genome shotgun (WGS) entry which is preliminary data.</text>
</comment>
<dbReference type="RefSeq" id="WP_251259550.1">
    <property type="nucleotide sequence ID" value="NZ_JAMQGP010000001.1"/>
</dbReference>
<dbReference type="Proteomes" id="UP001165393">
    <property type="component" value="Unassembled WGS sequence"/>
</dbReference>
<keyword evidence="3" id="KW-1185">Reference proteome</keyword>
<keyword evidence="1" id="KW-0472">Membrane</keyword>
<keyword evidence="1" id="KW-0812">Transmembrane</keyword>
<keyword evidence="1" id="KW-1133">Transmembrane helix</keyword>
<feature type="transmembrane region" description="Helical" evidence="1">
    <location>
        <begin position="54"/>
        <end position="73"/>
    </location>
</feature>
<accession>A0AA41W3M1</accession>
<reference evidence="2 3" key="1">
    <citation type="journal article" date="2013" name="Antonie Van Leeuwenhoek">
        <title>Echinimonas agarilytica gen. nov., sp. nov., a new gammaproteobacterium isolated from the sea urchin Strongylocentrotus intermedius.</title>
        <authorList>
            <person name="Nedashkovskaya O.I."/>
            <person name="Stenkova A.M."/>
            <person name="Zhukova N.V."/>
            <person name="Van Trappen S."/>
            <person name="Lee J.S."/>
            <person name="Kim S.B."/>
        </authorList>
    </citation>
    <scope>NUCLEOTIDE SEQUENCE [LARGE SCALE GENOMIC DNA]</scope>
    <source>
        <strain evidence="2 3">KMM 6351</strain>
    </source>
</reference>
<name>A0AA41W3M1_9GAMM</name>
<organism evidence="2 3">
    <name type="scientific">Echinimonas agarilytica</name>
    <dbReference type="NCBI Taxonomy" id="1215918"/>
    <lineage>
        <taxon>Bacteria</taxon>
        <taxon>Pseudomonadati</taxon>
        <taxon>Pseudomonadota</taxon>
        <taxon>Gammaproteobacteria</taxon>
        <taxon>Alteromonadales</taxon>
        <taxon>Echinimonadaceae</taxon>
        <taxon>Echinimonas</taxon>
    </lineage>
</organism>
<dbReference type="AlphaFoldDB" id="A0AA41W3M1"/>
<protein>
    <submittedName>
        <fullName evidence="2">Uncharacterized protein</fullName>
    </submittedName>
</protein>
<proteinExistence type="predicted"/>